<dbReference type="OrthoDB" id="9976863at2"/>
<keyword evidence="1" id="KW-0472">Membrane</keyword>
<organism evidence="2 3">
    <name type="scientific">Litoreibacter janthinus</name>
    <dbReference type="NCBI Taxonomy" id="670154"/>
    <lineage>
        <taxon>Bacteria</taxon>
        <taxon>Pseudomonadati</taxon>
        <taxon>Pseudomonadota</taxon>
        <taxon>Alphaproteobacteria</taxon>
        <taxon>Rhodobacterales</taxon>
        <taxon>Roseobacteraceae</taxon>
        <taxon>Litoreibacter</taxon>
    </lineage>
</organism>
<keyword evidence="3" id="KW-1185">Reference proteome</keyword>
<dbReference type="AlphaFoldDB" id="A0A1I6GYS3"/>
<evidence type="ECO:0008006" key="4">
    <source>
        <dbReference type="Google" id="ProtNLM"/>
    </source>
</evidence>
<proteinExistence type="predicted"/>
<keyword evidence="1" id="KW-0812">Transmembrane</keyword>
<protein>
    <recommendedName>
        <fullName evidence="4">DoxX-like family protein</fullName>
    </recommendedName>
</protein>
<gene>
    <name evidence="2" type="ORF">SAMN04488002_2177</name>
</gene>
<evidence type="ECO:0000313" key="2">
    <source>
        <dbReference type="EMBL" id="SFR47365.1"/>
    </source>
</evidence>
<sequence length="102" mass="10864">MFLLFAIVIAALIFAAFIWQVYRAVTTSGLIRANAAGLSIATLMIMASVSLGSFPLLIIGAALCVVLAPIAIWADPRWSKLLPLVHLGLGLYIIINLPAQFA</sequence>
<dbReference type="Proteomes" id="UP000199658">
    <property type="component" value="Unassembled WGS sequence"/>
</dbReference>
<accession>A0A1I6GYS3</accession>
<evidence type="ECO:0000256" key="1">
    <source>
        <dbReference type="SAM" id="Phobius"/>
    </source>
</evidence>
<feature type="transmembrane region" description="Helical" evidence="1">
    <location>
        <begin position="56"/>
        <end position="74"/>
    </location>
</feature>
<keyword evidence="1" id="KW-1133">Transmembrane helix</keyword>
<dbReference type="STRING" id="670154.SAMN04488002_2177"/>
<dbReference type="RefSeq" id="WP_090216601.1">
    <property type="nucleotide sequence ID" value="NZ_FOYO01000001.1"/>
</dbReference>
<reference evidence="3" key="1">
    <citation type="submission" date="2016-10" db="EMBL/GenBank/DDBJ databases">
        <authorList>
            <person name="Varghese N."/>
            <person name="Submissions S."/>
        </authorList>
    </citation>
    <scope>NUCLEOTIDE SEQUENCE [LARGE SCALE GENOMIC DNA]</scope>
    <source>
        <strain evidence="3">DSM 26921</strain>
    </source>
</reference>
<feature type="transmembrane region" description="Helical" evidence="1">
    <location>
        <begin position="80"/>
        <end position="99"/>
    </location>
</feature>
<name>A0A1I6GYS3_9RHOB</name>
<dbReference type="EMBL" id="FOYO01000001">
    <property type="protein sequence ID" value="SFR47365.1"/>
    <property type="molecule type" value="Genomic_DNA"/>
</dbReference>
<evidence type="ECO:0000313" key="3">
    <source>
        <dbReference type="Proteomes" id="UP000199658"/>
    </source>
</evidence>